<name>A0ABR8DWH6_9NOSO</name>
<protein>
    <submittedName>
        <fullName evidence="1">Uncharacterized protein</fullName>
    </submittedName>
</protein>
<evidence type="ECO:0000313" key="2">
    <source>
        <dbReference type="Proteomes" id="UP000623440"/>
    </source>
</evidence>
<organism evidence="1 2">
    <name type="scientific">Nostoc flagelliforme FACHB-838</name>
    <dbReference type="NCBI Taxonomy" id="2692904"/>
    <lineage>
        <taxon>Bacteria</taxon>
        <taxon>Bacillati</taxon>
        <taxon>Cyanobacteriota</taxon>
        <taxon>Cyanophyceae</taxon>
        <taxon>Nostocales</taxon>
        <taxon>Nostocaceae</taxon>
        <taxon>Nostoc</taxon>
    </lineage>
</organism>
<dbReference type="Proteomes" id="UP000623440">
    <property type="component" value="Unassembled WGS sequence"/>
</dbReference>
<evidence type="ECO:0000313" key="1">
    <source>
        <dbReference type="EMBL" id="MBD2533721.1"/>
    </source>
</evidence>
<reference evidence="1 2" key="1">
    <citation type="journal article" date="2020" name="ISME J.">
        <title>Comparative genomics reveals insights into cyanobacterial evolution and habitat adaptation.</title>
        <authorList>
            <person name="Chen M.Y."/>
            <person name="Teng W.K."/>
            <person name="Zhao L."/>
            <person name="Hu C.X."/>
            <person name="Zhou Y.K."/>
            <person name="Han B.P."/>
            <person name="Song L.R."/>
            <person name="Shu W.S."/>
        </authorList>
    </citation>
    <scope>NUCLEOTIDE SEQUENCE [LARGE SCALE GENOMIC DNA]</scope>
    <source>
        <strain evidence="1 2">FACHB-838</strain>
    </source>
</reference>
<comment type="caution">
    <text evidence="1">The sequence shown here is derived from an EMBL/GenBank/DDBJ whole genome shotgun (WGS) entry which is preliminary data.</text>
</comment>
<keyword evidence="2" id="KW-1185">Reference proteome</keyword>
<proteinExistence type="predicted"/>
<sequence length="58" mass="6471">MSDYDRYSPTASTAYHRAAGASGQLKDIGQGSILKYHYRCVGVIALFLLKPVQLRYGY</sequence>
<accession>A0ABR8DWH6</accession>
<gene>
    <name evidence="1" type="ORF">H6G97_30870</name>
</gene>
<dbReference type="RefSeq" id="WP_190944275.1">
    <property type="nucleotide sequence ID" value="NZ_JACJSI010000110.1"/>
</dbReference>
<dbReference type="EMBL" id="JACJSI010000110">
    <property type="protein sequence ID" value="MBD2533721.1"/>
    <property type="molecule type" value="Genomic_DNA"/>
</dbReference>